<organism evidence="1 2">
    <name type="scientific">Rhizobium sophoriradicis</name>
    <dbReference type="NCBI Taxonomy" id="1535245"/>
    <lineage>
        <taxon>Bacteria</taxon>
        <taxon>Pseudomonadati</taxon>
        <taxon>Pseudomonadota</taxon>
        <taxon>Alphaproteobacteria</taxon>
        <taxon>Hyphomicrobiales</taxon>
        <taxon>Rhizobiaceae</taxon>
        <taxon>Rhizobium/Agrobacterium group</taxon>
        <taxon>Rhizobium</taxon>
    </lineage>
</organism>
<reference evidence="1 2" key="1">
    <citation type="submission" date="2017-09" db="EMBL/GenBank/DDBJ databases">
        <title>Comparative genomics of rhizobia isolated from Phaseolus vulgaris in China.</title>
        <authorList>
            <person name="Tong W."/>
        </authorList>
    </citation>
    <scope>NUCLEOTIDE SEQUENCE [LARGE SCALE GENOMIC DNA]</scope>
    <source>
        <strain evidence="1 2">L101</strain>
    </source>
</reference>
<dbReference type="EMBL" id="NXDM01000042">
    <property type="protein sequence ID" value="PCK77500.1"/>
    <property type="molecule type" value="Genomic_DNA"/>
</dbReference>
<name>A0A2A5KKC9_9HYPH</name>
<keyword evidence="2" id="KW-1185">Reference proteome</keyword>
<dbReference type="Gene3D" id="3.40.50.11200">
    <property type="match status" value="1"/>
</dbReference>
<evidence type="ECO:0000313" key="2">
    <source>
        <dbReference type="Proteomes" id="UP000218807"/>
    </source>
</evidence>
<dbReference type="RefSeq" id="WP_096764859.1">
    <property type="nucleotide sequence ID" value="NZ_NXDM01000042.1"/>
</dbReference>
<protein>
    <recommendedName>
        <fullName evidence="3">TIR domain-containing protein</fullName>
    </recommendedName>
</protein>
<evidence type="ECO:0000313" key="1">
    <source>
        <dbReference type="EMBL" id="PCK77500.1"/>
    </source>
</evidence>
<dbReference type="Proteomes" id="UP000218807">
    <property type="component" value="Unassembled WGS sequence"/>
</dbReference>
<dbReference type="AlphaFoldDB" id="A0A2A5KKC9"/>
<accession>A0A2A5KKC9</accession>
<proteinExistence type="predicted"/>
<evidence type="ECO:0008006" key="3">
    <source>
        <dbReference type="Google" id="ProtNLM"/>
    </source>
</evidence>
<sequence>MATKKVIFVAFAIEDERIRDMIKGQSLHTDTPFEYIDMSVKEAYESDWKSKVKTRILRSAGVLAIVTKNSTSSTGQKWEISCAQEVGVPVRGIWAYKEDRTQIAGVKTMEWTWANIGNWINSL</sequence>
<gene>
    <name evidence="1" type="ORF">CPT34_29750</name>
</gene>
<comment type="caution">
    <text evidence="1">The sequence shown here is derived from an EMBL/GenBank/DDBJ whole genome shotgun (WGS) entry which is preliminary data.</text>
</comment>